<reference evidence="3 4" key="1">
    <citation type="submission" date="2018-01" db="EMBL/GenBank/DDBJ databases">
        <authorList>
            <person name="Gaut B.S."/>
            <person name="Morton B.R."/>
            <person name="Clegg M.T."/>
            <person name="Duvall M.R."/>
        </authorList>
    </citation>
    <scope>NUCLEOTIDE SEQUENCE [LARGE SCALE GENOMIC DNA]</scope>
    <source>
        <strain evidence="3 4">HR-AY</strain>
    </source>
</reference>
<comment type="caution">
    <text evidence="3">The sequence shown here is derived from an EMBL/GenBank/DDBJ whole genome shotgun (WGS) entry which is preliminary data.</text>
</comment>
<feature type="signal peptide" evidence="1">
    <location>
        <begin position="1"/>
        <end position="17"/>
    </location>
</feature>
<dbReference type="AlphaFoldDB" id="A0A2S5AFE2"/>
<proteinExistence type="predicted"/>
<dbReference type="OrthoDB" id="1423116at2"/>
<dbReference type="RefSeq" id="WP_103804364.1">
    <property type="nucleotide sequence ID" value="NZ_PQVG01000001.1"/>
</dbReference>
<organism evidence="3 4">
    <name type="scientific">Flavobacterium alvei</name>
    <dbReference type="NCBI Taxonomy" id="2080416"/>
    <lineage>
        <taxon>Bacteria</taxon>
        <taxon>Pseudomonadati</taxon>
        <taxon>Bacteroidota</taxon>
        <taxon>Flavobacteriia</taxon>
        <taxon>Flavobacteriales</taxon>
        <taxon>Flavobacteriaceae</taxon>
        <taxon>Flavobacterium</taxon>
    </lineage>
</organism>
<accession>A0A2S5AFE2</accession>
<dbReference type="Proteomes" id="UP000237310">
    <property type="component" value="Unassembled WGS sequence"/>
</dbReference>
<dbReference type="Pfam" id="PF16403">
    <property type="entry name" value="Bact_surface_Ig-like"/>
    <property type="match status" value="1"/>
</dbReference>
<dbReference type="PROSITE" id="PS51257">
    <property type="entry name" value="PROKAR_LIPOPROTEIN"/>
    <property type="match status" value="1"/>
</dbReference>
<evidence type="ECO:0000259" key="2">
    <source>
        <dbReference type="Pfam" id="PF16403"/>
    </source>
</evidence>
<evidence type="ECO:0000256" key="1">
    <source>
        <dbReference type="SAM" id="SignalP"/>
    </source>
</evidence>
<dbReference type="Gene3D" id="2.60.40.10">
    <property type="entry name" value="Immunoglobulins"/>
    <property type="match status" value="1"/>
</dbReference>
<feature type="domain" description="Pesticidal crystal protein Cry22Aa Ig-like" evidence="2">
    <location>
        <begin position="35"/>
        <end position="111"/>
    </location>
</feature>
<dbReference type="InterPro" id="IPR032179">
    <property type="entry name" value="Cry22Aa_Ig-like"/>
</dbReference>
<name>A0A2S5AFE2_9FLAO</name>
<protein>
    <recommendedName>
        <fullName evidence="2">Pesticidal crystal protein Cry22Aa Ig-like domain-containing protein</fullName>
    </recommendedName>
</protein>
<dbReference type="EMBL" id="PQVG01000001">
    <property type="protein sequence ID" value="POY41274.1"/>
    <property type="molecule type" value="Genomic_DNA"/>
</dbReference>
<evidence type="ECO:0000313" key="4">
    <source>
        <dbReference type="Proteomes" id="UP000237310"/>
    </source>
</evidence>
<gene>
    <name evidence="3" type="ORF">C3L50_01760</name>
</gene>
<feature type="chain" id="PRO_5015696069" description="Pesticidal crystal protein Cry22Aa Ig-like domain-containing protein" evidence="1">
    <location>
        <begin position="18"/>
        <end position="245"/>
    </location>
</feature>
<keyword evidence="4" id="KW-1185">Reference proteome</keyword>
<dbReference type="InterPro" id="IPR013783">
    <property type="entry name" value="Ig-like_fold"/>
</dbReference>
<evidence type="ECO:0000313" key="3">
    <source>
        <dbReference type="EMBL" id="POY41274.1"/>
    </source>
</evidence>
<sequence length="245" mass="25998">MKKIIIALLISSSFFTACTTDDTANVSKVTYFPIFTILGPNPYFVAAGTPYTDPGAIAKAGETVIPHTTAAAGKYRGTATLDTSKSDEYAVTYSATNSDGFVGTGSRKVIVWKNGNLVNSIEGIYTCTIARNGATPGASYINIKYIYIWKNADGTYQISDAFGGWYEYGRALGVGYITPGGKINAVDIPTNSFTFPGTLTNTGFGGTAKITDLTVNATTKTLVLTCSWLAPTAYTFVATLKQVQL</sequence>
<keyword evidence="1" id="KW-0732">Signal</keyword>